<keyword evidence="2" id="KW-1185">Reference proteome</keyword>
<dbReference type="OrthoDB" id="9757917at2"/>
<sequence length="1452" mass="163442">MPALASAPIDYQLIRPVKGTRHSGFEELCVSLFREEMGNPQSMIRIDGAGGDGGVEAYFVDTSKKTVGLQAKFFPQLRDPQWKQIAESIQRARENHPTLKVYYVAVPLDLNPSTAKKWKALQNAARGKRPSLQLIWWGASELTGMLTVSRHAGRAAYWFGCPQFDEKWLSARNQEARNALDTRYTPKQHVRVQVQDVLSALARDPRHITRFYQQAREVWKAMRKATEYPPPKEFVGLLKAPFNVMAKAAEENLSRLGDGESLPPMDAARLAAERMQEAVIKFSEAVRLAKEEAKKMPAPARPADGSYQPRPEEQLGFRQHELDKAIGAIYDFRQFIDDHIAADRRRLLVTGEAGTGKSHLLARLVEECGARGQTALFLLGEFFTTSAEPWSQLVARLGWKGDADDLLAALNHAGEVRGLPALLVIDAINESPERAVWFSHLAAFSNRIDAWPHVRLIVSCRSDFGPICLPATIARQQDSAWAFSKHYGFGDTTFEATARYFAAYGVRARDLPPLLAEFQNPLFLKTFCEAFENSSVPAGPITLDVVMRKRITRTANLLKDTIDCPSDVTHEAVNILATLVADAEGQPVPITTARAKIDALFPGRPLSRSLFHHLCSSGLVTEVGHYDYATRTSEVRVRFAYERFSDYFVAGRLLAGVKSLPQLVQNWKTRGLIAYWRTYEGYYAHRGLLKALAILLPEKFKMELASVVNGRKIREALLEDFLASVPWRSPTSFTPNSHALMAKARVELTEESVLAVLIRTAGVTGHPFNAEFIDRWLRELPLWQRELEWTIPTSQQLADYGETSMPTTFIRWLFTVDSSRLSNEQATLVSTLLCWFFSSNDRRFRRRATLAAIRVVTGRSELAAKLIEAFYAIDDSYVVERVFAVAAGVAVREKDPEKLSVLAKVVWKRVFAAKQVPPHVLQRDFAFTVMECARNLQCLPPGVSHADYSPPYRSSWPKIWSEKKARAFGRPDGWHTIVSSIEPEYGNGVGGYGDFGRYVMESHMHHWLNVRRNRPYPSKEKRRAFKGLVARAWTLQRIVELGWTPERFVEYERNLPYRGRSADEDTKQERISKKYQWIALHELEGYASDHFHFGRQWDDSPEKFEGAWQLYSRNFDPAQPLRDPVAAKEPEAETKNEWWKGSADPFAEPTLVKNPSKWVATLPENPGEMLSLPSAPGFVHPALLLNAWISWDEPESYPPRTSDKGSCHQFMHFRSWLVPKAELAQRVKFLQKMHFWGDGVQVPQFGSEGLGEYPWSSRFDRVREACAAQKKFGGEFPAGFVHTVAEYSEGDTSASVPSPQLAGLLGVKWTGNDFTFSDANGKVVVFAPRQAPRSSTPPCLVDRAQLLGVLAKHKLALIWSLVGERSCHSEMATGSVADKLMSFSGVFVLEKDGSVSGGITARDITLLKKQEKGVYSGATRHTRELLHDGKVTVLYDEPSRQRVISKRRPKAG</sequence>
<gene>
    <name evidence="1" type="ORF">FPL22_03130</name>
</gene>
<dbReference type="SUPFAM" id="SSF52540">
    <property type="entry name" value="P-loop containing nucleoside triphosphate hydrolases"/>
    <property type="match status" value="1"/>
</dbReference>
<dbReference type="Gene3D" id="3.40.50.300">
    <property type="entry name" value="P-loop containing nucleotide triphosphate hydrolases"/>
    <property type="match status" value="1"/>
</dbReference>
<evidence type="ECO:0000313" key="2">
    <source>
        <dbReference type="Proteomes" id="UP000315648"/>
    </source>
</evidence>
<dbReference type="Proteomes" id="UP000315648">
    <property type="component" value="Unassembled WGS sequence"/>
</dbReference>
<dbReference type="InterPro" id="IPR027417">
    <property type="entry name" value="P-loop_NTPase"/>
</dbReference>
<accession>A0A556QNV0</accession>
<protein>
    <submittedName>
        <fullName evidence="1">ATP-binding protein</fullName>
    </submittedName>
</protein>
<dbReference type="GO" id="GO:0005524">
    <property type="term" value="F:ATP binding"/>
    <property type="evidence" value="ECO:0007669"/>
    <property type="project" value="UniProtKB-KW"/>
</dbReference>
<dbReference type="RefSeq" id="WP_144228655.1">
    <property type="nucleotide sequence ID" value="NZ_CBCRVV010000003.1"/>
</dbReference>
<name>A0A556QNV0_9BACT</name>
<comment type="caution">
    <text evidence="1">The sequence shown here is derived from an EMBL/GenBank/DDBJ whole genome shotgun (WGS) entry which is preliminary data.</text>
</comment>
<organism evidence="1 2">
    <name type="scientific">Rariglobus hedericola</name>
    <dbReference type="NCBI Taxonomy" id="2597822"/>
    <lineage>
        <taxon>Bacteria</taxon>
        <taxon>Pseudomonadati</taxon>
        <taxon>Verrucomicrobiota</taxon>
        <taxon>Opitutia</taxon>
        <taxon>Opitutales</taxon>
        <taxon>Opitutaceae</taxon>
        <taxon>Rariglobus</taxon>
    </lineage>
</organism>
<evidence type="ECO:0000313" key="1">
    <source>
        <dbReference type="EMBL" id="TSJ78314.1"/>
    </source>
</evidence>
<reference evidence="1 2" key="1">
    <citation type="submission" date="2019-07" db="EMBL/GenBank/DDBJ databases">
        <title>Description of 53C-WASEF.</title>
        <authorList>
            <person name="Pitt A."/>
            <person name="Hahn M.W."/>
        </authorList>
    </citation>
    <scope>NUCLEOTIDE SEQUENCE [LARGE SCALE GENOMIC DNA]</scope>
    <source>
        <strain evidence="1 2">53C-WASEF</strain>
    </source>
</reference>
<proteinExistence type="predicted"/>
<keyword evidence="1" id="KW-0547">Nucleotide-binding</keyword>
<dbReference type="EMBL" id="VMBG01000001">
    <property type="protein sequence ID" value="TSJ78314.1"/>
    <property type="molecule type" value="Genomic_DNA"/>
</dbReference>
<keyword evidence="1" id="KW-0067">ATP-binding</keyword>